<evidence type="ECO:0000313" key="4">
    <source>
        <dbReference type="Proteomes" id="UP000631114"/>
    </source>
</evidence>
<dbReference type="GO" id="GO:0008017">
    <property type="term" value="F:microtubule binding"/>
    <property type="evidence" value="ECO:0007669"/>
    <property type="project" value="InterPro"/>
</dbReference>
<sequence length="176" mass="19435">MLARGTIMMLKFYNVGFPFTCVGQLADGSQSNKQSRSEKKSHKAMLKLGMKPIPGVSRVTVKKSKNYCDYITGPFATSVLDVYNVCIIAYGQIGTGKTFTMEGQKKIVVLEIRQVADGFYHVLGLVESHVSNMNGVWEVLQTGGNLRVVDVANAIGHSSRSHWFVFSLHLLIFVTT</sequence>
<evidence type="ECO:0000313" key="3">
    <source>
        <dbReference type="EMBL" id="KAF9622487.1"/>
    </source>
</evidence>
<dbReference type="InterPro" id="IPR001752">
    <property type="entry name" value="Kinesin_motor_dom"/>
</dbReference>
<evidence type="ECO:0000259" key="2">
    <source>
        <dbReference type="PROSITE" id="PS51151"/>
    </source>
</evidence>
<dbReference type="PROSITE" id="PS51151">
    <property type="entry name" value="NAC_AB"/>
    <property type="match status" value="1"/>
</dbReference>
<dbReference type="InterPro" id="IPR002715">
    <property type="entry name" value="Nas_poly-pep-assoc_cplx_dom"/>
</dbReference>
<name>A0A835IUF8_9MAGN</name>
<dbReference type="PANTHER" id="PTHR47972">
    <property type="entry name" value="KINESIN-LIKE PROTEIN KLP-3"/>
    <property type="match status" value="1"/>
</dbReference>
<dbReference type="Pfam" id="PF00225">
    <property type="entry name" value="Kinesin"/>
    <property type="match status" value="1"/>
</dbReference>
<protein>
    <recommendedName>
        <fullName evidence="2">NAC-A/B domain-containing protein</fullName>
    </recommendedName>
</protein>
<gene>
    <name evidence="3" type="ORF">IFM89_031891</name>
</gene>
<dbReference type="EMBL" id="JADFTS010000002">
    <property type="protein sequence ID" value="KAF9622487.1"/>
    <property type="molecule type" value="Genomic_DNA"/>
</dbReference>
<dbReference type="GO" id="GO:0003777">
    <property type="term" value="F:microtubule motor activity"/>
    <property type="evidence" value="ECO:0007669"/>
    <property type="project" value="InterPro"/>
</dbReference>
<dbReference type="InterPro" id="IPR027417">
    <property type="entry name" value="P-loop_NTPase"/>
</dbReference>
<dbReference type="Proteomes" id="UP000631114">
    <property type="component" value="Unassembled WGS sequence"/>
</dbReference>
<reference evidence="3 4" key="1">
    <citation type="submission" date="2020-10" db="EMBL/GenBank/DDBJ databases">
        <title>The Coptis chinensis genome and diversification of protoberbering-type alkaloids.</title>
        <authorList>
            <person name="Wang B."/>
            <person name="Shu S."/>
            <person name="Song C."/>
            <person name="Liu Y."/>
        </authorList>
    </citation>
    <scope>NUCLEOTIDE SEQUENCE [LARGE SCALE GENOMIC DNA]</scope>
    <source>
        <strain evidence="3">HL-2020</strain>
        <tissue evidence="3">Leaf</tissue>
    </source>
</reference>
<dbReference type="OrthoDB" id="3169036at2759"/>
<dbReference type="PANTHER" id="PTHR47972:SF35">
    <property type="entry name" value="KINESIN-LIKE PROTEIN KIN-14Q"/>
    <property type="match status" value="1"/>
</dbReference>
<dbReference type="GO" id="GO:0007018">
    <property type="term" value="P:microtubule-based movement"/>
    <property type="evidence" value="ECO:0007669"/>
    <property type="project" value="InterPro"/>
</dbReference>
<dbReference type="AlphaFoldDB" id="A0A835IUF8"/>
<dbReference type="InterPro" id="IPR036961">
    <property type="entry name" value="Kinesin_motor_dom_sf"/>
</dbReference>
<keyword evidence="4" id="KW-1185">Reference proteome</keyword>
<dbReference type="GO" id="GO:0015630">
    <property type="term" value="C:microtubule cytoskeleton"/>
    <property type="evidence" value="ECO:0007669"/>
    <property type="project" value="TreeGrafter"/>
</dbReference>
<comment type="caution">
    <text evidence="3">The sequence shown here is derived from an EMBL/GenBank/DDBJ whole genome shotgun (WGS) entry which is preliminary data.</text>
</comment>
<keyword evidence="1" id="KW-0505">Motor protein</keyword>
<proteinExistence type="predicted"/>
<dbReference type="GO" id="GO:0005524">
    <property type="term" value="F:ATP binding"/>
    <property type="evidence" value="ECO:0007669"/>
    <property type="project" value="InterPro"/>
</dbReference>
<dbReference type="Gene3D" id="3.40.850.10">
    <property type="entry name" value="Kinesin motor domain"/>
    <property type="match status" value="1"/>
</dbReference>
<dbReference type="SUPFAM" id="SSF52540">
    <property type="entry name" value="P-loop containing nucleoside triphosphate hydrolases"/>
    <property type="match status" value="1"/>
</dbReference>
<evidence type="ECO:0000256" key="1">
    <source>
        <dbReference type="ARBA" id="ARBA00023175"/>
    </source>
</evidence>
<feature type="domain" description="NAC-A/B" evidence="2">
    <location>
        <begin position="35"/>
        <end position="114"/>
    </location>
</feature>
<accession>A0A835IUF8</accession>
<organism evidence="3 4">
    <name type="scientific">Coptis chinensis</name>
    <dbReference type="NCBI Taxonomy" id="261450"/>
    <lineage>
        <taxon>Eukaryota</taxon>
        <taxon>Viridiplantae</taxon>
        <taxon>Streptophyta</taxon>
        <taxon>Embryophyta</taxon>
        <taxon>Tracheophyta</taxon>
        <taxon>Spermatophyta</taxon>
        <taxon>Magnoliopsida</taxon>
        <taxon>Ranunculales</taxon>
        <taxon>Ranunculaceae</taxon>
        <taxon>Coptidoideae</taxon>
        <taxon>Coptis</taxon>
    </lineage>
</organism>
<dbReference type="InterPro" id="IPR027640">
    <property type="entry name" value="Kinesin-like_fam"/>
</dbReference>